<dbReference type="STRING" id="444597.BST26_05190"/>
<sequence length="261" mass="27377">MSFPSDPYGSTPGASGNQPNLFGASSEEPPISSGYAVPGYGAAPGYGGPPNYGAAAGYDAMPGGYEAPPLGAGGYPGMLPYGQPNNNLVWGILTTIFCFLPLGIVSIVKANQVNSKWQRGDVAGAYASARSAKRFAIASAIVSIVITAIAAVVIGVIVSQENKRNRSYYSYSTPTSYVPSYQSKSDIEYAIRGASYGDCFYRESSGSTLSMFVKVSCSQYKANVKVTKVTTSTSNCSGNWVRSDYDSSYSTSQVVLCLTSV</sequence>
<evidence type="ECO:0000256" key="2">
    <source>
        <dbReference type="ARBA" id="ARBA00022692"/>
    </source>
</evidence>
<dbReference type="RefSeq" id="WP_234805751.1">
    <property type="nucleotide sequence ID" value="NZ_AP022618.1"/>
</dbReference>
<feature type="transmembrane region" description="Helical" evidence="6">
    <location>
        <begin position="135"/>
        <end position="158"/>
    </location>
</feature>
<keyword evidence="8" id="KW-1185">Reference proteome</keyword>
<organism evidence="7 8">
    <name type="scientific">Mycolicibacterium insubricum</name>
    <dbReference type="NCBI Taxonomy" id="444597"/>
    <lineage>
        <taxon>Bacteria</taxon>
        <taxon>Bacillati</taxon>
        <taxon>Actinomycetota</taxon>
        <taxon>Actinomycetes</taxon>
        <taxon>Mycobacteriales</taxon>
        <taxon>Mycobacteriaceae</taxon>
        <taxon>Mycolicibacterium</taxon>
    </lineage>
</organism>
<keyword evidence="3 6" id="KW-1133">Transmembrane helix</keyword>
<evidence type="ECO:0000313" key="8">
    <source>
        <dbReference type="Proteomes" id="UP000192801"/>
    </source>
</evidence>
<comment type="caution">
    <text evidence="7">The sequence shown here is derived from an EMBL/GenBank/DDBJ whole genome shotgun (WGS) entry which is preliminary data.</text>
</comment>
<dbReference type="GO" id="GO:0016020">
    <property type="term" value="C:membrane"/>
    <property type="evidence" value="ECO:0007669"/>
    <property type="project" value="UniProtKB-SubCell"/>
</dbReference>
<evidence type="ECO:0000256" key="1">
    <source>
        <dbReference type="ARBA" id="ARBA00004370"/>
    </source>
</evidence>
<dbReference type="PANTHER" id="PTHR14948:SF25">
    <property type="entry name" value="DUF4190 DOMAIN-CONTAINING PROTEIN"/>
    <property type="match status" value="1"/>
</dbReference>
<reference evidence="7 8" key="1">
    <citation type="submission" date="2016-12" db="EMBL/GenBank/DDBJ databases">
        <title>The new phylogeny of genus Mycobacterium.</title>
        <authorList>
            <person name="Tortoli E."/>
            <person name="Trovato A."/>
            <person name="Cirillo D.M."/>
        </authorList>
    </citation>
    <scope>NUCLEOTIDE SEQUENCE [LARGE SCALE GENOMIC DNA]</scope>
    <source>
        <strain evidence="7 8">DSM 45130</strain>
    </source>
</reference>
<evidence type="ECO:0000256" key="5">
    <source>
        <dbReference type="SAM" id="MobiDB-lite"/>
    </source>
</evidence>
<name>A0A1X0DIW2_9MYCO</name>
<protein>
    <submittedName>
        <fullName evidence="7">Uncharacterized protein</fullName>
    </submittedName>
</protein>
<dbReference type="InterPro" id="IPR007593">
    <property type="entry name" value="CD225/Dispanin_fam"/>
</dbReference>
<evidence type="ECO:0000313" key="7">
    <source>
        <dbReference type="EMBL" id="ORA72321.1"/>
    </source>
</evidence>
<dbReference type="PANTHER" id="PTHR14948">
    <property type="entry name" value="NG5"/>
    <property type="match status" value="1"/>
</dbReference>
<evidence type="ECO:0000256" key="4">
    <source>
        <dbReference type="ARBA" id="ARBA00023136"/>
    </source>
</evidence>
<dbReference type="Pfam" id="PF04505">
    <property type="entry name" value="CD225"/>
    <property type="match status" value="1"/>
</dbReference>
<dbReference type="InterPro" id="IPR051423">
    <property type="entry name" value="CD225/Dispanin"/>
</dbReference>
<comment type="subcellular location">
    <subcellularLocation>
        <location evidence="1">Membrane</location>
    </subcellularLocation>
</comment>
<accession>A0A1X0DIW2</accession>
<dbReference type="Proteomes" id="UP000192801">
    <property type="component" value="Unassembled WGS sequence"/>
</dbReference>
<dbReference type="AlphaFoldDB" id="A0A1X0DIW2"/>
<keyword evidence="4 6" id="KW-0472">Membrane</keyword>
<feature type="transmembrane region" description="Helical" evidence="6">
    <location>
        <begin position="88"/>
        <end position="108"/>
    </location>
</feature>
<proteinExistence type="predicted"/>
<dbReference type="EMBL" id="MVHS01000008">
    <property type="protein sequence ID" value="ORA72321.1"/>
    <property type="molecule type" value="Genomic_DNA"/>
</dbReference>
<evidence type="ECO:0000256" key="6">
    <source>
        <dbReference type="SAM" id="Phobius"/>
    </source>
</evidence>
<feature type="region of interest" description="Disordered" evidence="5">
    <location>
        <begin position="1"/>
        <end position="28"/>
    </location>
</feature>
<evidence type="ECO:0000256" key="3">
    <source>
        <dbReference type="ARBA" id="ARBA00022989"/>
    </source>
</evidence>
<gene>
    <name evidence="7" type="ORF">BST26_05190</name>
</gene>
<keyword evidence="2 6" id="KW-0812">Transmembrane</keyword>